<evidence type="ECO:0000313" key="1">
    <source>
        <dbReference type="EMBL" id="ORY78488.1"/>
    </source>
</evidence>
<reference evidence="1 2" key="1">
    <citation type="submission" date="2016-07" db="EMBL/GenBank/DDBJ databases">
        <title>Pervasive Adenine N6-methylation of Active Genes in Fungi.</title>
        <authorList>
            <consortium name="DOE Joint Genome Institute"/>
            <person name="Mondo S.J."/>
            <person name="Dannebaum R.O."/>
            <person name="Kuo R.C."/>
            <person name="Labutti K."/>
            <person name="Haridas S."/>
            <person name="Kuo A."/>
            <person name="Salamov A."/>
            <person name="Ahrendt S.R."/>
            <person name="Lipzen A."/>
            <person name="Sullivan W."/>
            <person name="Andreopoulos W.B."/>
            <person name="Clum A."/>
            <person name="Lindquist E."/>
            <person name="Daum C."/>
            <person name="Ramamoorthy G.K."/>
            <person name="Gryganskyi A."/>
            <person name="Culley D."/>
            <person name="Magnuson J.K."/>
            <person name="James T.Y."/>
            <person name="O'Malley M.A."/>
            <person name="Stajich J.E."/>
            <person name="Spatafora J.W."/>
            <person name="Visel A."/>
            <person name="Grigoriev I.V."/>
        </authorList>
    </citation>
    <scope>NUCLEOTIDE SEQUENCE [LARGE SCALE GENOMIC DNA]</scope>
    <source>
        <strain evidence="1 2">62-1032</strain>
    </source>
</reference>
<evidence type="ECO:0000313" key="2">
    <source>
        <dbReference type="Proteomes" id="UP000193467"/>
    </source>
</evidence>
<dbReference type="InParanoid" id="A0A1Y2F3K8"/>
<evidence type="ECO:0008006" key="3">
    <source>
        <dbReference type="Google" id="ProtNLM"/>
    </source>
</evidence>
<proteinExistence type="predicted"/>
<dbReference type="EMBL" id="MCGR01000029">
    <property type="protein sequence ID" value="ORY78488.1"/>
    <property type="molecule type" value="Genomic_DNA"/>
</dbReference>
<accession>A0A1Y2F3K8</accession>
<comment type="caution">
    <text evidence="1">The sequence shown here is derived from an EMBL/GenBank/DDBJ whole genome shotgun (WGS) entry which is preliminary data.</text>
</comment>
<keyword evidence="2" id="KW-1185">Reference proteome</keyword>
<dbReference type="SUPFAM" id="SSF52047">
    <property type="entry name" value="RNI-like"/>
    <property type="match status" value="1"/>
</dbReference>
<protein>
    <recommendedName>
        <fullName evidence="3">F-box domain-containing protein</fullName>
    </recommendedName>
</protein>
<organism evidence="1 2">
    <name type="scientific">Leucosporidium creatinivorum</name>
    <dbReference type="NCBI Taxonomy" id="106004"/>
    <lineage>
        <taxon>Eukaryota</taxon>
        <taxon>Fungi</taxon>
        <taxon>Dikarya</taxon>
        <taxon>Basidiomycota</taxon>
        <taxon>Pucciniomycotina</taxon>
        <taxon>Microbotryomycetes</taxon>
        <taxon>Leucosporidiales</taxon>
        <taxon>Leucosporidium</taxon>
    </lineage>
</organism>
<name>A0A1Y2F3K8_9BASI</name>
<dbReference type="Gene3D" id="3.80.10.10">
    <property type="entry name" value="Ribonuclease Inhibitor"/>
    <property type="match status" value="1"/>
</dbReference>
<dbReference type="OrthoDB" id="2523207at2759"/>
<dbReference type="AlphaFoldDB" id="A0A1Y2F3K8"/>
<gene>
    <name evidence="1" type="ORF">BCR35DRAFT_352982</name>
</gene>
<sequence>MAQSTLPSEIISEILKLVALNRVRGWRDNRSLYACCLVSKSFLPLARAELYRSLTFSTSGTRIKDDITSLTEKTLRRLLDYTSFRLRDTLLYRLELGVHVEEVRLMMSWLDGPRLGDQIGAQLLDELRGRCPHLRELCLSPPFSKSDQTDKALARYGSQLRVLEYEEGRTWTKEWFNTLCALPKLEKLYHVTYGTLPNEQVAPPPIQLTSFYGCDELDQNFVLHLLHNSHASLTSLNISSMSTDGKAWDLSPFVALQSLELLMGFAQAVDAGDERNKGVLFTIGTCPHLVTLRFTSWGDAPKVWELDDEIPFLHLLPSTLRTLDLGGVQVSNRHLLGPLADSTILPSLHTLVLGDSTQLGDMREDDEDEDSWISVRREKTVMHQIERACEARSILLEWEEWPEGERMAM</sequence>
<dbReference type="InterPro" id="IPR032675">
    <property type="entry name" value="LRR_dom_sf"/>
</dbReference>
<dbReference type="Proteomes" id="UP000193467">
    <property type="component" value="Unassembled WGS sequence"/>
</dbReference>